<reference evidence="1" key="2">
    <citation type="submission" date="2024-04" db="UniProtKB">
        <authorList>
            <consortium name="Ensembl"/>
        </authorList>
    </citation>
    <scope>IDENTIFICATION</scope>
</reference>
<organism evidence="1">
    <name type="scientific">Gasterosteus aculeatus</name>
    <name type="common">Three-spined stickleback</name>
    <dbReference type="NCBI Taxonomy" id="69293"/>
    <lineage>
        <taxon>Eukaryota</taxon>
        <taxon>Metazoa</taxon>
        <taxon>Chordata</taxon>
        <taxon>Craniata</taxon>
        <taxon>Vertebrata</taxon>
        <taxon>Euteleostomi</taxon>
        <taxon>Actinopterygii</taxon>
        <taxon>Neopterygii</taxon>
        <taxon>Teleostei</taxon>
        <taxon>Neoteleostei</taxon>
        <taxon>Acanthomorphata</taxon>
        <taxon>Eupercaria</taxon>
        <taxon>Perciformes</taxon>
        <taxon>Cottioidei</taxon>
        <taxon>Gasterosteales</taxon>
        <taxon>Gasterosteidae</taxon>
        <taxon>Gasterosteus</taxon>
    </lineage>
</organism>
<dbReference type="Ensembl" id="ENSGACT00000006851.1">
    <property type="protein sequence ID" value="ENSGACP00000006834.1"/>
    <property type="gene ID" value="ENSGACG00000005179.1"/>
</dbReference>
<dbReference type="AlphaFoldDB" id="G3NNC0"/>
<accession>G3NNC0</accession>
<protein>
    <submittedName>
        <fullName evidence="1">Uncharacterized protein</fullName>
    </submittedName>
</protein>
<dbReference type="InParanoid" id="G3NNC0"/>
<dbReference type="Bgee" id="ENSGACG00000005179">
    <property type="expression patterns" value="Expressed in muscle tissue and 13 other cell types or tissues"/>
</dbReference>
<proteinExistence type="predicted"/>
<reference evidence="1" key="1">
    <citation type="submission" date="2006-01" db="EMBL/GenBank/DDBJ databases">
        <authorList>
            <person name="Lindblad-Toh K."/>
            <person name="Mauceli E."/>
            <person name="Grabherr M."/>
            <person name="Chang J.L."/>
            <person name="Lander E.S."/>
        </authorList>
    </citation>
    <scope>NUCLEOTIDE SEQUENCE [LARGE SCALE GENOMIC DNA]</scope>
</reference>
<name>G3NNC0_GASAC</name>
<evidence type="ECO:0000313" key="1">
    <source>
        <dbReference type="Ensembl" id="ENSGACP00000006834.1"/>
    </source>
</evidence>
<sequence length="85" mass="9422">LNQDALKIRSFILDTKSSNLNPLQTQDSLTLEFIKSPHVIAVVTKPASNHQSQIGQNFTPKVKTLPRSLSLIALKLLKCLRISCP</sequence>